<name>A0A645B1B0_9ZZZZ</name>
<dbReference type="EMBL" id="VSSQ01017169">
    <property type="protein sequence ID" value="MPM59197.1"/>
    <property type="molecule type" value="Genomic_DNA"/>
</dbReference>
<dbReference type="AlphaFoldDB" id="A0A645B1B0"/>
<accession>A0A645B1B0</accession>
<gene>
    <name evidence="1" type="ORF">SDC9_106037</name>
</gene>
<organism evidence="1">
    <name type="scientific">bioreactor metagenome</name>
    <dbReference type="NCBI Taxonomy" id="1076179"/>
    <lineage>
        <taxon>unclassified sequences</taxon>
        <taxon>metagenomes</taxon>
        <taxon>ecological metagenomes</taxon>
    </lineage>
</organism>
<proteinExistence type="predicted"/>
<reference evidence="1" key="1">
    <citation type="submission" date="2019-08" db="EMBL/GenBank/DDBJ databases">
        <authorList>
            <person name="Kucharzyk K."/>
            <person name="Murdoch R.W."/>
            <person name="Higgins S."/>
            <person name="Loffler F."/>
        </authorList>
    </citation>
    <scope>NUCLEOTIDE SEQUENCE</scope>
</reference>
<sequence length="82" mass="8505">MVGVAVNVTLLPVQILVAEAETETAGVTAEPTVMVTGADVAVAGVAQVAVDVITQVTTSPFVRDAFEYVALFVPTFDPLSFH</sequence>
<comment type="caution">
    <text evidence="1">The sequence shown here is derived from an EMBL/GenBank/DDBJ whole genome shotgun (WGS) entry which is preliminary data.</text>
</comment>
<evidence type="ECO:0000313" key="1">
    <source>
        <dbReference type="EMBL" id="MPM59197.1"/>
    </source>
</evidence>
<protein>
    <submittedName>
        <fullName evidence="1">Uncharacterized protein</fullName>
    </submittedName>
</protein>